<keyword evidence="2" id="KW-0812">Transmembrane</keyword>
<keyword evidence="4" id="KW-1185">Reference proteome</keyword>
<comment type="caution">
    <text evidence="3">The sequence shown here is derived from an EMBL/GenBank/DDBJ whole genome shotgun (WGS) entry which is preliminary data.</text>
</comment>
<feature type="compositionally biased region" description="Acidic residues" evidence="1">
    <location>
        <begin position="235"/>
        <end position="245"/>
    </location>
</feature>
<feature type="region of interest" description="Disordered" evidence="1">
    <location>
        <begin position="206"/>
        <end position="258"/>
    </location>
</feature>
<accession>A0A7W3J1T7</accession>
<keyword evidence="2" id="KW-1133">Transmembrane helix</keyword>
<evidence type="ECO:0000256" key="2">
    <source>
        <dbReference type="SAM" id="Phobius"/>
    </source>
</evidence>
<proteinExistence type="predicted"/>
<evidence type="ECO:0000256" key="1">
    <source>
        <dbReference type="SAM" id="MobiDB-lite"/>
    </source>
</evidence>
<dbReference type="EMBL" id="JACGXA010000001">
    <property type="protein sequence ID" value="MBA8804635.1"/>
    <property type="molecule type" value="Genomic_DNA"/>
</dbReference>
<name>A0A7W3J1T7_9ACTN</name>
<protein>
    <recommendedName>
        <fullName evidence="5">Capsular polysaccharide biosynthesis protein</fullName>
    </recommendedName>
</protein>
<reference evidence="3 4" key="1">
    <citation type="submission" date="2020-07" db="EMBL/GenBank/DDBJ databases">
        <title>Sequencing the genomes of 1000 actinobacteria strains.</title>
        <authorList>
            <person name="Klenk H.-P."/>
        </authorList>
    </citation>
    <scope>NUCLEOTIDE SEQUENCE [LARGE SCALE GENOMIC DNA]</scope>
    <source>
        <strain evidence="3 4">DSM 21349</strain>
    </source>
</reference>
<gene>
    <name evidence="3" type="ORF">FB382_002926</name>
</gene>
<keyword evidence="2" id="KW-0472">Membrane</keyword>
<feature type="transmembrane region" description="Helical" evidence="2">
    <location>
        <begin position="172"/>
        <end position="195"/>
    </location>
</feature>
<dbReference type="RefSeq" id="WP_182540298.1">
    <property type="nucleotide sequence ID" value="NZ_JACGXA010000001.1"/>
</dbReference>
<organism evidence="3 4">
    <name type="scientific">Nocardioides ginsengisegetis</name>
    <dbReference type="NCBI Taxonomy" id="661491"/>
    <lineage>
        <taxon>Bacteria</taxon>
        <taxon>Bacillati</taxon>
        <taxon>Actinomycetota</taxon>
        <taxon>Actinomycetes</taxon>
        <taxon>Propionibacteriales</taxon>
        <taxon>Nocardioidaceae</taxon>
        <taxon>Nocardioides</taxon>
    </lineage>
</organism>
<evidence type="ECO:0000313" key="3">
    <source>
        <dbReference type="EMBL" id="MBA8804635.1"/>
    </source>
</evidence>
<feature type="compositionally biased region" description="Basic and acidic residues" evidence="1">
    <location>
        <begin position="206"/>
        <end position="224"/>
    </location>
</feature>
<dbReference type="Proteomes" id="UP000580910">
    <property type="component" value="Unassembled WGS sequence"/>
</dbReference>
<evidence type="ECO:0000313" key="4">
    <source>
        <dbReference type="Proteomes" id="UP000580910"/>
    </source>
</evidence>
<dbReference type="AlphaFoldDB" id="A0A7W3J1T7"/>
<sequence length="258" mass="27928">MYLHDFSSCLRRHWILTILAFLVAGGLGALASSHLKPSYTTQANIVLLPPDSSVVKGGNPYLYLGNLGQAADVLIRVSNSDDTRAAVKAQAPLGDYEVSHDWTTSAPMLVVTIKAPTAAAAVDLTRAVQAEIPANLAQLQDDLAVPDKSRIDAFVVSKDAVPKPDQKVRFQLIAVVLVGSLFLQSLLIAAWDSLVRRYRRRKADRLERAEQAEEPEPGPHDDLSGTRVGPLEIPDGIDEPDDADEPDPRRRIQVGSGA</sequence>
<evidence type="ECO:0008006" key="5">
    <source>
        <dbReference type="Google" id="ProtNLM"/>
    </source>
</evidence>